<protein>
    <recommendedName>
        <fullName evidence="1">PiggyBac transposable element-derived protein domain-containing protein</fullName>
    </recommendedName>
</protein>
<dbReference type="InterPro" id="IPR052638">
    <property type="entry name" value="PiggyBac_TE-derived"/>
</dbReference>
<name>A0A0L8HZP0_OCTBM</name>
<dbReference type="GO" id="GO:0043565">
    <property type="term" value="F:sequence-specific DNA binding"/>
    <property type="evidence" value="ECO:0007669"/>
    <property type="project" value="TreeGrafter"/>
</dbReference>
<organism evidence="2">
    <name type="scientific">Octopus bimaculoides</name>
    <name type="common">California two-spotted octopus</name>
    <dbReference type="NCBI Taxonomy" id="37653"/>
    <lineage>
        <taxon>Eukaryota</taxon>
        <taxon>Metazoa</taxon>
        <taxon>Spiralia</taxon>
        <taxon>Lophotrochozoa</taxon>
        <taxon>Mollusca</taxon>
        <taxon>Cephalopoda</taxon>
        <taxon>Coleoidea</taxon>
        <taxon>Octopodiformes</taxon>
        <taxon>Octopoda</taxon>
        <taxon>Incirrata</taxon>
        <taxon>Octopodidae</taxon>
        <taxon>Octopus</taxon>
    </lineage>
</organism>
<dbReference type="PANTHER" id="PTHR47055:SF3">
    <property type="entry name" value="PHORBOL-ESTER_DAG-TYPE DOMAIN-CONTAINING PROTEIN"/>
    <property type="match status" value="1"/>
</dbReference>
<reference evidence="2" key="1">
    <citation type="submission" date="2015-07" db="EMBL/GenBank/DDBJ databases">
        <title>MeaNS - Measles Nucleotide Surveillance Program.</title>
        <authorList>
            <person name="Tran T."/>
            <person name="Druce J."/>
        </authorList>
    </citation>
    <scope>NUCLEOTIDE SEQUENCE</scope>
    <source>
        <strain evidence="2">UCB-OBI-ISO-001</strain>
        <tissue evidence="2">Gonad</tissue>
    </source>
</reference>
<dbReference type="InterPro" id="IPR029526">
    <property type="entry name" value="PGBD"/>
</dbReference>
<sequence>MSKNHEKALTMDEVRNLLDELSDEGTEFESAAIEIIPPDVHYITDEDEANDDETGEVLINDVPRTLELHLAKEQNLSVDEMIIKYYGHNSLKKFVKGKPIRFDHKFWALCGVSVYCYNFELYCGKNEDESQYDDLTLGSRVVLQMLEVVEDLLSHCVYFHSLFTSYDLLVHLLGKGFEETGTMRENRLKICPLKDSQLMKKENRGCYDNTVDVTNEILIVKCLDNKCVSNSTHFDAIEPTSNVLR</sequence>
<dbReference type="AlphaFoldDB" id="A0A0L8HZP0"/>
<evidence type="ECO:0000313" key="2">
    <source>
        <dbReference type="EMBL" id="KOF94639.1"/>
    </source>
</evidence>
<dbReference type="OrthoDB" id="6142374at2759"/>
<dbReference type="Pfam" id="PF13843">
    <property type="entry name" value="DDE_Tnp_1_7"/>
    <property type="match status" value="1"/>
</dbReference>
<dbReference type="EMBL" id="KQ416918">
    <property type="protein sequence ID" value="KOF94639.1"/>
    <property type="molecule type" value="Genomic_DNA"/>
</dbReference>
<dbReference type="PANTHER" id="PTHR47055">
    <property type="entry name" value="DDE_TNP_1_7 DOMAIN-CONTAINING PROTEIN"/>
    <property type="match status" value="1"/>
</dbReference>
<accession>A0A0L8HZP0</accession>
<proteinExistence type="predicted"/>
<feature type="domain" description="PiggyBac transposable element-derived protein" evidence="1">
    <location>
        <begin position="52"/>
        <end position="226"/>
    </location>
</feature>
<gene>
    <name evidence="2" type="ORF">OCBIM_22001288mg</name>
</gene>
<evidence type="ECO:0000259" key="1">
    <source>
        <dbReference type="Pfam" id="PF13843"/>
    </source>
</evidence>
<dbReference type="STRING" id="37653.A0A0L8HZP0"/>